<dbReference type="PROSITE" id="PS00122">
    <property type="entry name" value="CARBOXYLESTERASE_B_1"/>
    <property type="match status" value="1"/>
</dbReference>
<dbReference type="EC" id="3.1.1.-" evidence="5"/>
<feature type="signal peptide" evidence="5">
    <location>
        <begin position="1"/>
        <end position="27"/>
    </location>
</feature>
<protein>
    <recommendedName>
        <fullName evidence="5">Carboxylic ester hydrolase</fullName>
        <ecNumber evidence="5">3.1.1.-</ecNumber>
    </recommendedName>
</protein>
<feature type="domain" description="Carboxylesterase type B" evidence="6">
    <location>
        <begin position="29"/>
        <end position="366"/>
    </location>
</feature>
<dbReference type="GO" id="GO:0052689">
    <property type="term" value="F:carboxylic ester hydrolase activity"/>
    <property type="evidence" value="ECO:0007669"/>
    <property type="project" value="UniProtKB-KW"/>
</dbReference>
<proteinExistence type="inferred from homology"/>
<evidence type="ECO:0000256" key="2">
    <source>
        <dbReference type="ARBA" id="ARBA00022487"/>
    </source>
</evidence>
<evidence type="ECO:0000313" key="7">
    <source>
        <dbReference type="EMBL" id="CAD7223827.1"/>
    </source>
</evidence>
<dbReference type="PANTHER" id="PTHR11559">
    <property type="entry name" value="CARBOXYLESTERASE"/>
    <property type="match status" value="1"/>
</dbReference>
<dbReference type="InterPro" id="IPR029058">
    <property type="entry name" value="AB_hydrolase_fold"/>
</dbReference>
<feature type="chain" id="PRO_5040558271" description="Carboxylic ester hydrolase" evidence="5">
    <location>
        <begin position="28"/>
        <end position="531"/>
    </location>
</feature>
<keyword evidence="2" id="KW-0719">Serine esterase</keyword>
<dbReference type="SUPFAM" id="SSF53474">
    <property type="entry name" value="alpha/beta-Hydrolases"/>
    <property type="match status" value="1"/>
</dbReference>
<evidence type="ECO:0000256" key="1">
    <source>
        <dbReference type="ARBA" id="ARBA00005964"/>
    </source>
</evidence>
<dbReference type="InterPro" id="IPR002018">
    <property type="entry name" value="CarbesteraseB"/>
</dbReference>
<dbReference type="AlphaFoldDB" id="A0A7R8W7G2"/>
<keyword evidence="3 5" id="KW-0378">Hydrolase</keyword>
<reference evidence="7" key="1">
    <citation type="submission" date="2020-11" db="EMBL/GenBank/DDBJ databases">
        <authorList>
            <person name="Tran Van P."/>
        </authorList>
    </citation>
    <scope>NUCLEOTIDE SEQUENCE</scope>
</reference>
<sequence>MSSLETIMTTFCILVVAVSALAPPGYADNPVVEVVEGAIRGTREVSAGGSDYFAFYNIPYAKPPLGPNRFKAPVPVDSYDGVIDGTKDQLISCLQLDVIVTLSLSGKEDCLVANVYTKTMDKNANLPVIVWIHGGGYLSGSGSSQIYKPGYLMDKDIVVVAFNYRLGIFGFLSTEDSELPGNYGLMDQIELLKWVQRNIRSFGGDPNSVTIMGHSAGAGSVSLLTLSPLADGLFHKAIAQSGAATCPWVNVPNKVEGARIIAKTFNCSSTSSSEIRECLIKQDGRALVASMKETWQKFGFFPLYFTPRVDKESSTPVLPKNPTEILESGEFQARPFLNGITEDEGTIVVFEALLNAQKLEAIRQGWESVCPILFVSGDRWFKVCQMETANAYSKWADTFFYKYSYNDGSHRKFMSLILSGPRKAQLNGQTVPTELLGVGHGDELFHLFNGVFPISETETDALRTRDTLLDLWTSFAATGTPTLDGESLWPKWSEENPKFLNFEKTGYAVKTGFPMPRSRFEFWEDRTGKDC</sequence>
<dbReference type="Gene3D" id="3.40.50.1820">
    <property type="entry name" value="alpha/beta hydrolase"/>
    <property type="match status" value="1"/>
</dbReference>
<evidence type="ECO:0000256" key="4">
    <source>
        <dbReference type="ARBA" id="ARBA00023180"/>
    </source>
</evidence>
<name>A0A7R8W7G2_9CRUS</name>
<dbReference type="EMBL" id="OB660262">
    <property type="protein sequence ID" value="CAD7223827.1"/>
    <property type="molecule type" value="Genomic_DNA"/>
</dbReference>
<evidence type="ECO:0000259" key="6">
    <source>
        <dbReference type="Pfam" id="PF00135"/>
    </source>
</evidence>
<dbReference type="Pfam" id="PF00135">
    <property type="entry name" value="COesterase"/>
    <property type="match status" value="2"/>
</dbReference>
<feature type="domain" description="Carboxylesterase type B" evidence="6">
    <location>
        <begin position="376"/>
        <end position="511"/>
    </location>
</feature>
<gene>
    <name evidence="7" type="ORF">CTOB1V02_LOCUS1804</name>
</gene>
<evidence type="ECO:0000256" key="3">
    <source>
        <dbReference type="ARBA" id="ARBA00022801"/>
    </source>
</evidence>
<dbReference type="InterPro" id="IPR019826">
    <property type="entry name" value="Carboxylesterase_B_AS"/>
</dbReference>
<dbReference type="OrthoDB" id="19653at2759"/>
<accession>A0A7R8W7G2</accession>
<dbReference type="InterPro" id="IPR050309">
    <property type="entry name" value="Type-B_Carboxylest/Lipase"/>
</dbReference>
<comment type="similarity">
    <text evidence="1 5">Belongs to the type-B carboxylesterase/lipase family.</text>
</comment>
<keyword evidence="5" id="KW-0732">Signal</keyword>
<organism evidence="7">
    <name type="scientific">Cyprideis torosa</name>
    <dbReference type="NCBI Taxonomy" id="163714"/>
    <lineage>
        <taxon>Eukaryota</taxon>
        <taxon>Metazoa</taxon>
        <taxon>Ecdysozoa</taxon>
        <taxon>Arthropoda</taxon>
        <taxon>Crustacea</taxon>
        <taxon>Oligostraca</taxon>
        <taxon>Ostracoda</taxon>
        <taxon>Podocopa</taxon>
        <taxon>Podocopida</taxon>
        <taxon>Cytherocopina</taxon>
        <taxon>Cytheroidea</taxon>
        <taxon>Cytherideidae</taxon>
        <taxon>Cyprideis</taxon>
    </lineage>
</organism>
<keyword evidence="4" id="KW-0325">Glycoprotein</keyword>
<evidence type="ECO:0000256" key="5">
    <source>
        <dbReference type="RuleBase" id="RU361235"/>
    </source>
</evidence>